<dbReference type="EnsemblMetazoa" id="XM_011409378.2">
    <property type="protein sequence ID" value="XP_011407680.1"/>
    <property type="gene ID" value="LOC100639767"/>
</dbReference>
<dbReference type="GO" id="GO:0016323">
    <property type="term" value="C:basolateral plasma membrane"/>
    <property type="evidence" value="ECO:0007669"/>
    <property type="project" value="TreeGrafter"/>
</dbReference>
<feature type="domain" description="PDZ" evidence="4">
    <location>
        <begin position="265"/>
        <end position="353"/>
    </location>
</feature>
<dbReference type="GO" id="GO:0030054">
    <property type="term" value="C:cell junction"/>
    <property type="evidence" value="ECO:0007669"/>
    <property type="project" value="TreeGrafter"/>
</dbReference>
<feature type="domain" description="L27" evidence="5">
    <location>
        <begin position="3"/>
        <end position="64"/>
    </location>
</feature>
<dbReference type="SMART" id="SM00228">
    <property type="entry name" value="PDZ"/>
    <property type="match status" value="3"/>
</dbReference>
<dbReference type="PANTHER" id="PTHR23119">
    <property type="entry name" value="DISCS LARGE"/>
    <property type="match status" value="1"/>
</dbReference>
<dbReference type="Gene3D" id="2.30.42.10">
    <property type="match status" value="3"/>
</dbReference>
<sequence length="485" mass="52904">MPSKQEAYRALELLEQYCTNLERQPGSEELQETLRKAIVAIRSRLFQALLDIQEFYEVTLENAAKPVDVKTEETRKLAEKWEDSNPPIPVNVRRLAQHTIAPSVHADKKKEQSKSQSPATEELLQPSSQSIREDTVVIQKEEGRGLGLSVAGGTDNPHAVGETGIFITRLTPGSPAERSGLLQLGDQLLSVNNVPLVDVVHNDAVDALRNAGLTVTLRIRRFLDRVWSPASVDDLDDPPVMIKEHTSSPPPPPAQFTGGDSPTTVITLNKNGGTSLGFSIAGGKGNQHVLDDNGIFVTKITKGGVADQDGQLEVGDRVLEVNGQNMVEIDHEDAVAILKATGQEVTLKIEKNSLPQDITVTSDEGKAPADKELIDKPRIITLSRPEGVGLGFNIIGGEEEVGIFISVISKEGVAADNGQLRVGDMILEVNGQNLETWSHETAAQALKTAGETVTLKVVYKPDEFEEFYRKMNIRPDQDVKTLYVR</sequence>
<dbReference type="KEGG" id="aqu:100639767"/>
<dbReference type="PROSITE" id="PS50106">
    <property type="entry name" value="PDZ"/>
    <property type="match status" value="3"/>
</dbReference>
<proteinExistence type="predicted"/>
<dbReference type="Gene3D" id="1.10.287.470">
    <property type="entry name" value="Helix hairpin bin"/>
    <property type="match status" value="1"/>
</dbReference>
<dbReference type="Pfam" id="PF09058">
    <property type="entry name" value="L27_1"/>
    <property type="match status" value="1"/>
</dbReference>
<dbReference type="SUPFAM" id="SSF50156">
    <property type="entry name" value="PDZ domain-like"/>
    <property type="match status" value="3"/>
</dbReference>
<dbReference type="InterPro" id="IPR050614">
    <property type="entry name" value="Synaptic_Scaffolding_LAP-MAGUK"/>
</dbReference>
<dbReference type="CDD" id="cd06724">
    <property type="entry name" value="PDZ2_Dlg1-2-4-like"/>
    <property type="match status" value="1"/>
</dbReference>
<dbReference type="GO" id="GO:0097120">
    <property type="term" value="P:receptor localization to synapse"/>
    <property type="evidence" value="ECO:0007669"/>
    <property type="project" value="TreeGrafter"/>
</dbReference>
<dbReference type="InterPro" id="IPR004172">
    <property type="entry name" value="L27_dom"/>
</dbReference>
<name>A0AAN0IRZ6_AMPQE</name>
<accession>A0AAN0IRZ6</accession>
<evidence type="ECO:0000259" key="5">
    <source>
        <dbReference type="PROSITE" id="PS51022"/>
    </source>
</evidence>
<reference evidence="6" key="2">
    <citation type="submission" date="2024-06" db="UniProtKB">
        <authorList>
            <consortium name="EnsemblMetazoa"/>
        </authorList>
    </citation>
    <scope>IDENTIFICATION</scope>
</reference>
<keyword evidence="7" id="KW-1185">Reference proteome</keyword>
<dbReference type="GO" id="GO:0019901">
    <property type="term" value="F:protein kinase binding"/>
    <property type="evidence" value="ECO:0007669"/>
    <property type="project" value="TreeGrafter"/>
</dbReference>
<feature type="compositionally biased region" description="Polar residues" evidence="3">
    <location>
        <begin position="114"/>
        <end position="130"/>
    </location>
</feature>
<evidence type="ECO:0000256" key="3">
    <source>
        <dbReference type="SAM" id="MobiDB-lite"/>
    </source>
</evidence>
<dbReference type="InterPro" id="IPR015143">
    <property type="entry name" value="L27_1"/>
</dbReference>
<evidence type="ECO:0000259" key="4">
    <source>
        <dbReference type="PROSITE" id="PS50106"/>
    </source>
</evidence>
<dbReference type="InterPro" id="IPR036034">
    <property type="entry name" value="PDZ_sf"/>
</dbReference>
<dbReference type="GO" id="GO:0045197">
    <property type="term" value="P:establishment or maintenance of epithelial cell apical/basal polarity"/>
    <property type="evidence" value="ECO:0007669"/>
    <property type="project" value="TreeGrafter"/>
</dbReference>
<dbReference type="GO" id="GO:0043113">
    <property type="term" value="P:receptor clustering"/>
    <property type="evidence" value="ECO:0007669"/>
    <property type="project" value="TreeGrafter"/>
</dbReference>
<reference evidence="7" key="1">
    <citation type="journal article" date="2010" name="Nature">
        <title>The Amphimedon queenslandica genome and the evolution of animal complexity.</title>
        <authorList>
            <person name="Srivastava M."/>
            <person name="Simakov O."/>
            <person name="Chapman J."/>
            <person name="Fahey B."/>
            <person name="Gauthier M.E."/>
            <person name="Mitros T."/>
            <person name="Richards G.S."/>
            <person name="Conaco C."/>
            <person name="Dacre M."/>
            <person name="Hellsten U."/>
            <person name="Larroux C."/>
            <person name="Putnam N.H."/>
            <person name="Stanke M."/>
            <person name="Adamska M."/>
            <person name="Darling A."/>
            <person name="Degnan S.M."/>
            <person name="Oakley T.H."/>
            <person name="Plachetzki D.C."/>
            <person name="Zhai Y."/>
            <person name="Adamski M."/>
            <person name="Calcino A."/>
            <person name="Cummins S.F."/>
            <person name="Goodstein D.M."/>
            <person name="Harris C."/>
            <person name="Jackson D.J."/>
            <person name="Leys S.P."/>
            <person name="Shu S."/>
            <person name="Woodcroft B.J."/>
            <person name="Vervoort M."/>
            <person name="Kosik K.S."/>
            <person name="Manning G."/>
            <person name="Degnan B.M."/>
            <person name="Rokhsar D.S."/>
        </authorList>
    </citation>
    <scope>NUCLEOTIDE SEQUENCE [LARGE SCALE GENOMIC DNA]</scope>
</reference>
<evidence type="ECO:0000256" key="2">
    <source>
        <dbReference type="ARBA" id="ARBA00023136"/>
    </source>
</evidence>
<keyword evidence="2" id="KW-0472">Membrane</keyword>
<feature type="region of interest" description="Disordered" evidence="3">
    <location>
        <begin position="101"/>
        <end position="132"/>
    </location>
</feature>
<dbReference type="GO" id="GO:0098609">
    <property type="term" value="P:cell-cell adhesion"/>
    <property type="evidence" value="ECO:0007669"/>
    <property type="project" value="TreeGrafter"/>
</dbReference>
<evidence type="ECO:0000313" key="7">
    <source>
        <dbReference type="Proteomes" id="UP000007879"/>
    </source>
</evidence>
<feature type="domain" description="PDZ" evidence="4">
    <location>
        <begin position="135"/>
        <end position="223"/>
    </location>
</feature>
<dbReference type="SMART" id="SM00569">
    <property type="entry name" value="L27"/>
    <property type="match status" value="1"/>
</dbReference>
<dbReference type="Proteomes" id="UP000007879">
    <property type="component" value="Unassembled WGS sequence"/>
</dbReference>
<dbReference type="AlphaFoldDB" id="A0AAN0IRZ6"/>
<dbReference type="InterPro" id="IPR001478">
    <property type="entry name" value="PDZ"/>
</dbReference>
<dbReference type="PANTHER" id="PTHR23119:SF51">
    <property type="entry name" value="DISKS LARGE 1 TUMOR SUPPRESSOR PROTEIN"/>
    <property type="match status" value="1"/>
</dbReference>
<evidence type="ECO:0000256" key="1">
    <source>
        <dbReference type="ARBA" id="ARBA00004370"/>
    </source>
</evidence>
<gene>
    <name evidence="6" type="primary">100639767</name>
</gene>
<dbReference type="InterPro" id="IPR036892">
    <property type="entry name" value="L27_dom_sf"/>
</dbReference>
<dbReference type="PROSITE" id="PS51022">
    <property type="entry name" value="L27"/>
    <property type="match status" value="1"/>
</dbReference>
<feature type="domain" description="PDZ" evidence="4">
    <location>
        <begin position="379"/>
        <end position="461"/>
    </location>
</feature>
<organism evidence="6 7">
    <name type="scientific">Amphimedon queenslandica</name>
    <name type="common">Sponge</name>
    <dbReference type="NCBI Taxonomy" id="400682"/>
    <lineage>
        <taxon>Eukaryota</taxon>
        <taxon>Metazoa</taxon>
        <taxon>Porifera</taxon>
        <taxon>Demospongiae</taxon>
        <taxon>Heteroscleromorpha</taxon>
        <taxon>Haplosclerida</taxon>
        <taxon>Niphatidae</taxon>
        <taxon>Amphimedon</taxon>
    </lineage>
</organism>
<comment type="subcellular location">
    <subcellularLocation>
        <location evidence="1">Membrane</location>
    </subcellularLocation>
</comment>
<evidence type="ECO:0000313" key="6">
    <source>
        <dbReference type="EnsemblMetazoa" id="XP_011407680.1"/>
    </source>
</evidence>
<protein>
    <submittedName>
        <fullName evidence="6">Uncharacterized protein</fullName>
    </submittedName>
</protein>
<dbReference type="Pfam" id="PF00595">
    <property type="entry name" value="PDZ"/>
    <property type="match status" value="3"/>
</dbReference>
<dbReference type="SUPFAM" id="SSF101288">
    <property type="entry name" value="L27 domain"/>
    <property type="match status" value="1"/>
</dbReference>